<dbReference type="STRING" id="1173584.SAMN05444851_1401"/>
<keyword evidence="8" id="KW-1185">Reference proteome</keyword>
<dbReference type="AlphaFoldDB" id="A0A1I0P7B0"/>
<dbReference type="SUPFAM" id="SSF56801">
    <property type="entry name" value="Acetyl-CoA synthetase-like"/>
    <property type="match status" value="1"/>
</dbReference>
<comment type="similarity">
    <text evidence="1">Belongs to the ATP-dependent AMP-binding enzyme family.</text>
</comment>
<evidence type="ECO:0000256" key="2">
    <source>
        <dbReference type="ARBA" id="ARBA00022598"/>
    </source>
</evidence>
<dbReference type="Proteomes" id="UP000199650">
    <property type="component" value="Unassembled WGS sequence"/>
</dbReference>
<gene>
    <name evidence="7" type="ORF">SAMN05444851_1401</name>
</gene>
<dbReference type="Pfam" id="PF13193">
    <property type="entry name" value="AMP-binding_C"/>
    <property type="match status" value="1"/>
</dbReference>
<evidence type="ECO:0000256" key="3">
    <source>
        <dbReference type="ARBA" id="ARBA00022741"/>
    </source>
</evidence>
<protein>
    <submittedName>
        <fullName evidence="7">Acetyl-CoA synthetase</fullName>
    </submittedName>
</protein>
<accession>A0A1I0P7B0</accession>
<dbReference type="Gene3D" id="3.40.50.12780">
    <property type="entry name" value="N-terminal domain of ligase-like"/>
    <property type="match status" value="1"/>
</dbReference>
<dbReference type="GO" id="GO:0016405">
    <property type="term" value="F:CoA-ligase activity"/>
    <property type="evidence" value="ECO:0007669"/>
    <property type="project" value="UniProtKB-ARBA"/>
</dbReference>
<organism evidence="7 8">
    <name type="scientific">Aliiroseovarius sediminilitoris</name>
    <dbReference type="NCBI Taxonomy" id="1173584"/>
    <lineage>
        <taxon>Bacteria</taxon>
        <taxon>Pseudomonadati</taxon>
        <taxon>Pseudomonadota</taxon>
        <taxon>Alphaproteobacteria</taxon>
        <taxon>Rhodobacterales</taxon>
        <taxon>Paracoccaceae</taxon>
        <taxon>Aliiroseovarius</taxon>
    </lineage>
</organism>
<dbReference type="Gene3D" id="3.30.300.30">
    <property type="match status" value="1"/>
</dbReference>
<evidence type="ECO:0000313" key="8">
    <source>
        <dbReference type="Proteomes" id="UP000199650"/>
    </source>
</evidence>
<keyword evidence="3" id="KW-0547">Nucleotide-binding</keyword>
<name>A0A1I0P7B0_9RHOB</name>
<reference evidence="7 8" key="1">
    <citation type="submission" date="2016-10" db="EMBL/GenBank/DDBJ databases">
        <authorList>
            <person name="de Groot N.N."/>
        </authorList>
    </citation>
    <scope>NUCLEOTIDE SEQUENCE [LARGE SCALE GENOMIC DNA]</scope>
    <source>
        <strain evidence="7 8">DSM 29439</strain>
    </source>
</reference>
<dbReference type="PANTHER" id="PTHR43605:SF10">
    <property type="entry name" value="ACYL-COA SYNTHETASE MEDIUM CHAIN FAMILY MEMBER 3"/>
    <property type="match status" value="1"/>
</dbReference>
<dbReference type="GO" id="GO:0004321">
    <property type="term" value="F:fatty-acyl-CoA synthase activity"/>
    <property type="evidence" value="ECO:0007669"/>
    <property type="project" value="TreeGrafter"/>
</dbReference>
<dbReference type="PROSITE" id="PS00455">
    <property type="entry name" value="AMP_BINDING"/>
    <property type="match status" value="1"/>
</dbReference>
<evidence type="ECO:0000256" key="1">
    <source>
        <dbReference type="ARBA" id="ARBA00006432"/>
    </source>
</evidence>
<evidence type="ECO:0000259" key="6">
    <source>
        <dbReference type="Pfam" id="PF13193"/>
    </source>
</evidence>
<dbReference type="InterPro" id="IPR020845">
    <property type="entry name" value="AMP-binding_CS"/>
</dbReference>
<keyword evidence="2" id="KW-0436">Ligase</keyword>
<dbReference type="GO" id="GO:0015645">
    <property type="term" value="F:fatty acid ligase activity"/>
    <property type="evidence" value="ECO:0007669"/>
    <property type="project" value="TreeGrafter"/>
</dbReference>
<sequence>MTPRLSYADWLIESRARKLIVRWGDWRDMRDDFAWDIPECFNIAERCCDSWAALDAGRVALTHVAQNGAADDWSFGDLKAASDRLATVLRARGLGKGDRIAVFLGQGPEVLITHFAAYKLGAVVLPLFTLFGADALFYRLSDSGARVVVTDAQNTEKLTEIRDALPDLAEVYSTSPIDTARDFWAEIDAADPLPRPDVTLAEDPAVMIYTSGTTGPPKGVLHAHRFLLGHLPCVETYNEDFPQAGDKGWTPADWAWIGGLMDLALPFLYFGVPIVSHRMRKFDADAAYRLIAAHRIRNLFMPPTALKLLRQSDAPADDVQIRSIGSGGESLGAGLLGWAREVLGVDVNEFYGQTECNLVLSSVAGAMAVKPGSMGQPIPGHDVAIIDAHGNPSPPGEMGEIAVRTGDPVMFLSYWNLPDKTAAKFDQDWMRTGDLAVRDTDGYFTFASRDDDVITSAGYRIGPSEIENCLQTHPDVAMAAVVGVPDPLRTEAVKAFVVLRAGANEAGMADQLIQLVRDRISPHVAPRLVEFVDELPMTATGKIMRRELREPDAP</sequence>
<proteinExistence type="inferred from homology"/>
<dbReference type="InterPro" id="IPR045851">
    <property type="entry name" value="AMP-bd_C_sf"/>
</dbReference>
<dbReference type="GO" id="GO:0005524">
    <property type="term" value="F:ATP binding"/>
    <property type="evidence" value="ECO:0007669"/>
    <property type="project" value="UniProtKB-KW"/>
</dbReference>
<dbReference type="RefSeq" id="WP_322787719.1">
    <property type="nucleotide sequence ID" value="NZ_FOJB01000001.1"/>
</dbReference>
<feature type="domain" description="AMP-dependent synthetase/ligase" evidence="5">
    <location>
        <begin position="51"/>
        <end position="415"/>
    </location>
</feature>
<evidence type="ECO:0000313" key="7">
    <source>
        <dbReference type="EMBL" id="SEW10088.1"/>
    </source>
</evidence>
<dbReference type="EMBL" id="FOJB01000001">
    <property type="protein sequence ID" value="SEW10088.1"/>
    <property type="molecule type" value="Genomic_DNA"/>
</dbReference>
<dbReference type="InterPro" id="IPR042099">
    <property type="entry name" value="ANL_N_sf"/>
</dbReference>
<evidence type="ECO:0000259" key="5">
    <source>
        <dbReference type="Pfam" id="PF00501"/>
    </source>
</evidence>
<dbReference type="GO" id="GO:0006637">
    <property type="term" value="P:acyl-CoA metabolic process"/>
    <property type="evidence" value="ECO:0007669"/>
    <property type="project" value="TreeGrafter"/>
</dbReference>
<dbReference type="InterPro" id="IPR000873">
    <property type="entry name" value="AMP-dep_synth/lig_dom"/>
</dbReference>
<dbReference type="InterPro" id="IPR051087">
    <property type="entry name" value="Mitochondrial_ACSM"/>
</dbReference>
<dbReference type="Pfam" id="PF00501">
    <property type="entry name" value="AMP-binding"/>
    <property type="match status" value="1"/>
</dbReference>
<dbReference type="InterPro" id="IPR025110">
    <property type="entry name" value="AMP-bd_C"/>
</dbReference>
<evidence type="ECO:0000256" key="4">
    <source>
        <dbReference type="ARBA" id="ARBA00022840"/>
    </source>
</evidence>
<dbReference type="PANTHER" id="PTHR43605">
    <property type="entry name" value="ACYL-COENZYME A SYNTHETASE"/>
    <property type="match status" value="1"/>
</dbReference>
<keyword evidence="4" id="KW-0067">ATP-binding</keyword>
<dbReference type="GO" id="GO:0006633">
    <property type="term" value="P:fatty acid biosynthetic process"/>
    <property type="evidence" value="ECO:0007669"/>
    <property type="project" value="TreeGrafter"/>
</dbReference>
<feature type="domain" description="AMP-binding enzyme C-terminal" evidence="6">
    <location>
        <begin position="465"/>
        <end position="542"/>
    </location>
</feature>